<gene>
    <name evidence="4" type="ORF">AKL21_04300</name>
</gene>
<organism evidence="4 5">
    <name type="scientific">Enterococcus canintestini</name>
    <dbReference type="NCBI Taxonomy" id="317010"/>
    <lineage>
        <taxon>Bacteria</taxon>
        <taxon>Bacillati</taxon>
        <taxon>Bacillota</taxon>
        <taxon>Bacilli</taxon>
        <taxon>Lactobacillales</taxon>
        <taxon>Enterococcaceae</taxon>
        <taxon>Enterococcus</taxon>
    </lineage>
</organism>
<evidence type="ECO:0000256" key="2">
    <source>
        <dbReference type="ARBA" id="ARBA00023163"/>
    </source>
</evidence>
<keyword evidence="2" id="KW-0804">Transcription</keyword>
<accession>A0A267HSB6</accession>
<reference evidence="4 5" key="1">
    <citation type="submission" date="2015-08" db="EMBL/GenBank/DDBJ databases">
        <title>Enterococcus genome sequence.</title>
        <authorList>
            <person name="Acedo J.Z."/>
            <person name="Vederas J.C."/>
        </authorList>
    </citation>
    <scope>NUCLEOTIDE SEQUENCE [LARGE SCALE GENOMIC DNA]</scope>
    <source>
        <strain evidence="4 5">49</strain>
    </source>
</reference>
<dbReference type="AlphaFoldDB" id="A0A267HSB6"/>
<name>A0A267HSB6_9ENTE</name>
<evidence type="ECO:0000313" key="4">
    <source>
        <dbReference type="EMBL" id="PAB01234.1"/>
    </source>
</evidence>
<sequence>MNLRSLLNKSMLRHLRLIELLYETKQGLPTDRLIAELRCSLPVLLNDIRLVNEEQDDATIEKYKGLYQLKVQKNSPVSRLYAEFLQRSSEFQIFEALLYEQHENITELASDLYLSISNTQRYLKKIQLVLKEADIELKHRPLRLEGKESVIRQLYYRYFNEKHFQMGINLPKLKEEHQEVIFAFVTDFLVKNNFPVKHIFIQRLAYNFYISLWRMKNQHHFPKWQLKNDFLQLPLTTRFITCQQLVKECFDFSLDERGCQDAFWLLYSDSLIFSEEQLDYIVKNNERGKVHYDIHEQLITQLNAAFIKPLTQKEQVQLICTLQNSSFLYATKGTCVNILRLDKESFVLAMAKTYPVGVAKITRLVEDITAQYYFYFEKDFVISYVYWILTTIPDWVERISWGQKRIKILLLSNLSPTAENYLASQIEKKIYGDFEIYQGNHETTTLFQNLEAYDLILTTEDLKIPCSVPLLPIDSYLSWQNIASIQEIVSELIEQCNVEQRIVS</sequence>
<evidence type="ECO:0000259" key="3">
    <source>
        <dbReference type="Pfam" id="PF05043"/>
    </source>
</evidence>
<feature type="domain" description="Mga helix-turn-helix" evidence="3">
    <location>
        <begin position="76"/>
        <end position="159"/>
    </location>
</feature>
<evidence type="ECO:0000256" key="1">
    <source>
        <dbReference type="ARBA" id="ARBA00023015"/>
    </source>
</evidence>
<protein>
    <recommendedName>
        <fullName evidence="3">Mga helix-turn-helix domain-containing protein</fullName>
    </recommendedName>
</protein>
<evidence type="ECO:0000313" key="5">
    <source>
        <dbReference type="Proteomes" id="UP000216797"/>
    </source>
</evidence>
<dbReference type="InterPro" id="IPR007737">
    <property type="entry name" value="Mga_HTH"/>
</dbReference>
<proteinExistence type="predicted"/>
<comment type="caution">
    <text evidence="4">The sequence shown here is derived from an EMBL/GenBank/DDBJ whole genome shotgun (WGS) entry which is preliminary data.</text>
</comment>
<dbReference type="EMBL" id="LHUG01000004">
    <property type="protein sequence ID" value="PAB01234.1"/>
    <property type="molecule type" value="Genomic_DNA"/>
</dbReference>
<dbReference type="PANTHER" id="PTHR30185:SF18">
    <property type="entry name" value="TRANSCRIPTIONAL REGULATOR MTLR"/>
    <property type="match status" value="1"/>
</dbReference>
<keyword evidence="1" id="KW-0805">Transcription regulation</keyword>
<dbReference type="InterPro" id="IPR050661">
    <property type="entry name" value="BglG_antiterminators"/>
</dbReference>
<keyword evidence="5" id="KW-1185">Reference proteome</keyword>
<dbReference type="RefSeq" id="WP_095006204.1">
    <property type="nucleotide sequence ID" value="NZ_LHUG01000004.1"/>
</dbReference>
<dbReference type="Pfam" id="PF05043">
    <property type="entry name" value="Mga"/>
    <property type="match status" value="1"/>
</dbReference>
<dbReference type="PANTHER" id="PTHR30185">
    <property type="entry name" value="CRYPTIC BETA-GLUCOSIDE BGL OPERON ANTITERMINATOR"/>
    <property type="match status" value="1"/>
</dbReference>
<dbReference type="Proteomes" id="UP000216797">
    <property type="component" value="Unassembled WGS sequence"/>
</dbReference>